<organism evidence="2 3">
    <name type="scientific">Potamilus streckersoni</name>
    <dbReference type="NCBI Taxonomy" id="2493646"/>
    <lineage>
        <taxon>Eukaryota</taxon>
        <taxon>Metazoa</taxon>
        <taxon>Spiralia</taxon>
        <taxon>Lophotrochozoa</taxon>
        <taxon>Mollusca</taxon>
        <taxon>Bivalvia</taxon>
        <taxon>Autobranchia</taxon>
        <taxon>Heteroconchia</taxon>
        <taxon>Palaeoheterodonta</taxon>
        <taxon>Unionida</taxon>
        <taxon>Unionoidea</taxon>
        <taxon>Unionidae</taxon>
        <taxon>Ambleminae</taxon>
        <taxon>Lampsilini</taxon>
        <taxon>Potamilus</taxon>
    </lineage>
</organism>
<reference evidence="2" key="3">
    <citation type="submission" date="2023-05" db="EMBL/GenBank/DDBJ databases">
        <authorList>
            <person name="Smith C.H."/>
        </authorList>
    </citation>
    <scope>NUCLEOTIDE SEQUENCE</scope>
    <source>
        <strain evidence="2">CHS0354</strain>
        <tissue evidence="2">Mantle</tissue>
    </source>
</reference>
<dbReference type="SUPFAM" id="SSF57603">
    <property type="entry name" value="FnI-like domain"/>
    <property type="match status" value="1"/>
</dbReference>
<keyword evidence="3" id="KW-1185">Reference proteome</keyword>
<name>A0AAE0SP36_9BIVA</name>
<dbReference type="AlphaFoldDB" id="A0AAE0SP36"/>
<reference evidence="2" key="2">
    <citation type="journal article" date="2021" name="Genome Biol. Evol.">
        <title>Developing a high-quality reference genome for a parasitic bivalve with doubly uniparental inheritance (Bivalvia: Unionida).</title>
        <authorList>
            <person name="Smith C.H."/>
        </authorList>
    </citation>
    <scope>NUCLEOTIDE SEQUENCE</scope>
    <source>
        <strain evidence="2">CHS0354</strain>
        <tissue evidence="2">Mantle</tissue>
    </source>
</reference>
<dbReference type="GO" id="GO:0030414">
    <property type="term" value="F:peptidase inhibitor activity"/>
    <property type="evidence" value="ECO:0007669"/>
    <property type="project" value="InterPro"/>
</dbReference>
<feature type="domain" description="WAP" evidence="1">
    <location>
        <begin position="1"/>
        <end position="31"/>
    </location>
</feature>
<dbReference type="GO" id="GO:0005576">
    <property type="term" value="C:extracellular region"/>
    <property type="evidence" value="ECO:0007669"/>
    <property type="project" value="InterPro"/>
</dbReference>
<dbReference type="Gene3D" id="2.10.70.10">
    <property type="entry name" value="Complement Module, domain 1"/>
    <property type="match status" value="1"/>
</dbReference>
<protein>
    <recommendedName>
        <fullName evidence="1">WAP domain-containing protein</fullName>
    </recommendedName>
</protein>
<comment type="caution">
    <text evidence="2">The sequence shown here is derived from an EMBL/GenBank/DDBJ whole genome shotgun (WGS) entry which is preliminary data.</text>
</comment>
<evidence type="ECO:0000259" key="1">
    <source>
        <dbReference type="PROSITE" id="PS51390"/>
    </source>
</evidence>
<evidence type="ECO:0000313" key="3">
    <source>
        <dbReference type="Proteomes" id="UP001195483"/>
    </source>
</evidence>
<accession>A0AAE0SP36</accession>
<dbReference type="SUPFAM" id="SSF57256">
    <property type="entry name" value="Elafin-like"/>
    <property type="match status" value="1"/>
</dbReference>
<proteinExistence type="predicted"/>
<dbReference type="Pfam" id="PF00095">
    <property type="entry name" value="WAP"/>
    <property type="match status" value="1"/>
</dbReference>
<dbReference type="EMBL" id="JAEAOA010000678">
    <property type="protein sequence ID" value="KAK3595256.1"/>
    <property type="molecule type" value="Genomic_DNA"/>
</dbReference>
<dbReference type="InterPro" id="IPR008197">
    <property type="entry name" value="WAP_dom"/>
</dbReference>
<sequence>MCVEACFSDQDCASDHKCCSSGCGHTCQIPVDSGLTCTYHGVTYNNEDRFNSSDGCNTCDCSNGMVVCTKVACLHIVG</sequence>
<reference evidence="2" key="1">
    <citation type="journal article" date="2021" name="Genome Biol. Evol.">
        <title>A High-Quality Reference Genome for a Parasitic Bivalve with Doubly Uniparental Inheritance (Bivalvia: Unionida).</title>
        <authorList>
            <person name="Smith C.H."/>
        </authorList>
    </citation>
    <scope>NUCLEOTIDE SEQUENCE</scope>
    <source>
        <strain evidence="2">CHS0354</strain>
    </source>
</reference>
<dbReference type="Gene3D" id="4.10.75.10">
    <property type="entry name" value="Elafin-like"/>
    <property type="match status" value="1"/>
</dbReference>
<gene>
    <name evidence="2" type="ORF">CHS0354_010864</name>
</gene>
<evidence type="ECO:0000313" key="2">
    <source>
        <dbReference type="EMBL" id="KAK3595256.1"/>
    </source>
</evidence>
<dbReference type="Proteomes" id="UP001195483">
    <property type="component" value="Unassembled WGS sequence"/>
</dbReference>
<dbReference type="InterPro" id="IPR036645">
    <property type="entry name" value="Elafin-like_sf"/>
</dbReference>
<dbReference type="PROSITE" id="PS51390">
    <property type="entry name" value="WAP"/>
    <property type="match status" value="1"/>
</dbReference>